<keyword evidence="1" id="KW-0175">Coiled coil</keyword>
<dbReference type="GO" id="GO:0006357">
    <property type="term" value="P:regulation of transcription by RNA polymerase II"/>
    <property type="evidence" value="ECO:0007669"/>
    <property type="project" value="InterPro"/>
</dbReference>
<dbReference type="GO" id="GO:0070527">
    <property type="term" value="P:platelet aggregation"/>
    <property type="evidence" value="ECO:0007669"/>
    <property type="project" value="TreeGrafter"/>
</dbReference>
<dbReference type="SUPFAM" id="SSF57959">
    <property type="entry name" value="Leucine zipper domain"/>
    <property type="match status" value="1"/>
</dbReference>
<dbReference type="InterPro" id="IPR000837">
    <property type="entry name" value="AP-1"/>
</dbReference>
<dbReference type="PROSITE" id="PS00036">
    <property type="entry name" value="BZIP_BASIC"/>
    <property type="match status" value="1"/>
</dbReference>
<accession>A0A5N5M1T4</accession>
<dbReference type="Pfam" id="PF07716">
    <property type="entry name" value="bZIP_2"/>
    <property type="match status" value="1"/>
</dbReference>
<dbReference type="InterPro" id="IPR008614">
    <property type="entry name" value="FIBP"/>
</dbReference>
<dbReference type="PROSITE" id="PS50217">
    <property type="entry name" value="BZIP"/>
    <property type="match status" value="1"/>
</dbReference>
<organism evidence="4 5">
    <name type="scientific">Pangasianodon hypophthalmus</name>
    <name type="common">Striped catfish</name>
    <name type="synonym">Helicophagus hypophthalmus</name>
    <dbReference type="NCBI Taxonomy" id="310915"/>
    <lineage>
        <taxon>Eukaryota</taxon>
        <taxon>Metazoa</taxon>
        <taxon>Chordata</taxon>
        <taxon>Craniata</taxon>
        <taxon>Vertebrata</taxon>
        <taxon>Euteleostomi</taxon>
        <taxon>Actinopterygii</taxon>
        <taxon>Neopterygii</taxon>
        <taxon>Teleostei</taxon>
        <taxon>Ostariophysi</taxon>
        <taxon>Siluriformes</taxon>
        <taxon>Pangasiidae</taxon>
        <taxon>Pangasianodon</taxon>
    </lineage>
</organism>
<dbReference type="GO" id="GO:0005634">
    <property type="term" value="C:nucleus"/>
    <property type="evidence" value="ECO:0007669"/>
    <property type="project" value="TreeGrafter"/>
</dbReference>
<evidence type="ECO:0000313" key="5">
    <source>
        <dbReference type="Proteomes" id="UP000327468"/>
    </source>
</evidence>
<evidence type="ECO:0000259" key="3">
    <source>
        <dbReference type="PROSITE" id="PS50217"/>
    </source>
</evidence>
<gene>
    <name evidence="4" type="ORF">PHYPO_G00060750</name>
</gene>
<dbReference type="InterPro" id="IPR046347">
    <property type="entry name" value="bZIP_sf"/>
</dbReference>
<feature type="coiled-coil region" evidence="1">
    <location>
        <begin position="139"/>
        <end position="177"/>
    </location>
</feature>
<protein>
    <recommendedName>
        <fullName evidence="3">BZIP domain-containing protein</fullName>
    </recommendedName>
</protein>
<keyword evidence="5" id="KW-1185">Reference proteome</keyword>
<dbReference type="PANTHER" id="PTHR13223">
    <property type="entry name" value="ACIDIC FIBROBLAST GROWTH FACTOR INTRACELLULAR BINDING PROTEIN"/>
    <property type="match status" value="1"/>
</dbReference>
<comment type="caution">
    <text evidence="4">The sequence shown here is derived from an EMBL/GenBank/DDBJ whole genome shotgun (WGS) entry which is preliminary data.</text>
</comment>
<proteinExistence type="predicted"/>
<dbReference type="Pfam" id="PF05427">
    <property type="entry name" value="FIBP"/>
    <property type="match status" value="1"/>
</dbReference>
<dbReference type="EMBL" id="VFJC01000016">
    <property type="protein sequence ID" value="KAB5548878.1"/>
    <property type="molecule type" value="Genomic_DNA"/>
</dbReference>
<dbReference type="PRINTS" id="PR00042">
    <property type="entry name" value="LEUZIPPRFOS"/>
</dbReference>
<reference evidence="4 5" key="1">
    <citation type="submission" date="2019-06" db="EMBL/GenBank/DDBJ databases">
        <title>A chromosome-scale genome assembly of the striped catfish, Pangasianodon hypophthalmus.</title>
        <authorList>
            <person name="Wen M."/>
            <person name="Zahm M."/>
            <person name="Roques C."/>
            <person name="Cabau C."/>
            <person name="Klopp C."/>
            <person name="Donnadieu C."/>
            <person name="Jouanno E."/>
            <person name="Avarre J.-C."/>
            <person name="Campet M."/>
            <person name="Ha T.T.T."/>
            <person name="Dugue R."/>
            <person name="Lampietro C."/>
            <person name="Louis A."/>
            <person name="Herpin A."/>
            <person name="Echchiki A."/>
            <person name="Berthelot C."/>
            <person name="Parey E."/>
            <person name="Roest-Crollius H."/>
            <person name="Braasch I."/>
            <person name="Postlethwait J."/>
            <person name="Bobe J."/>
            <person name="Montfort J."/>
            <person name="Bouchez O."/>
            <person name="Begum T."/>
            <person name="Schartl M."/>
            <person name="Guiguen Y."/>
        </authorList>
    </citation>
    <scope>NUCLEOTIDE SEQUENCE [LARGE SCALE GENOMIC DNA]</scope>
    <source>
        <strain evidence="4 5">Indonesia</strain>
        <tissue evidence="4">Blood</tissue>
    </source>
</reference>
<dbReference type="Proteomes" id="UP000327468">
    <property type="component" value="Chromosome 15"/>
</dbReference>
<dbReference type="GO" id="GO:0003700">
    <property type="term" value="F:DNA-binding transcription factor activity"/>
    <property type="evidence" value="ECO:0007669"/>
    <property type="project" value="InterPro"/>
</dbReference>
<sequence>MYQSHGSAAFTNGLYTDMAARLDLNPTTLMHKKITDAVTSSPSADSRPDDEWLLESSLVSEAECAWDTMASFLPSSLPNCPCLLSQCFSPELLHSETQGRSHDPYKEHSNQLRSVEECERRRARRERNRIAAARCRDRRRMLTDTLQNETEQLERVKAQLEAEIAGLEREKERLELVLEAHKPASSQRMSMELDVFVGNTTIIDEEVYQLWLDGYTVNEAVRMRLESGAFRVSDVSGEVLHSDTMDQYRTFQMCERLLHCPSKLANQLLFQIPTQRQAMLIERYYEFDHRFAREVLGKKLSKGTKKDLDDISSKTGIALKSCRRQFDNFKRVFKVVEELKGPLVENVQHHFLLSDSLARDYAAVVFFANSRFETGKRKLQYLSFQDFAFCAGQLISYWTVGAVDDMMEDMDVDLEKEFLHDLKELKVLVNDKDMLDQHKSLVCSQLKGKIKVFTEMEANFKNLSRALINIASKLTNTKDVRDLFIDLVDKFIEPCRSDKWSVGDLRLFLTHYTSTAHTLDAFRYQVIWERYMGVIKSCILKMYHD</sequence>
<evidence type="ECO:0000313" key="4">
    <source>
        <dbReference type="EMBL" id="KAB5548878.1"/>
    </source>
</evidence>
<dbReference type="SMART" id="SM00338">
    <property type="entry name" value="BRLZ"/>
    <property type="match status" value="1"/>
</dbReference>
<name>A0A5N5M1T4_PANHP</name>
<dbReference type="AlphaFoldDB" id="A0A5N5M1T4"/>
<dbReference type="InterPro" id="IPR004827">
    <property type="entry name" value="bZIP"/>
</dbReference>
<dbReference type="PANTHER" id="PTHR13223:SF2">
    <property type="entry name" value="ACIDIC FIBROBLAST GROWTH FACTOR INTRACELLULAR-BINDING PROTEIN"/>
    <property type="match status" value="1"/>
</dbReference>
<dbReference type="GO" id="GO:0003677">
    <property type="term" value="F:DNA binding"/>
    <property type="evidence" value="ECO:0007669"/>
    <property type="project" value="InterPro"/>
</dbReference>
<evidence type="ECO:0000256" key="1">
    <source>
        <dbReference type="SAM" id="Coils"/>
    </source>
</evidence>
<dbReference type="Gene3D" id="1.20.5.170">
    <property type="match status" value="1"/>
</dbReference>
<feature type="region of interest" description="Disordered" evidence="2">
    <location>
        <begin position="96"/>
        <end position="118"/>
    </location>
</feature>
<feature type="domain" description="BZIP" evidence="3">
    <location>
        <begin position="118"/>
        <end position="181"/>
    </location>
</feature>
<dbReference type="GO" id="GO:0017134">
    <property type="term" value="F:fibroblast growth factor binding"/>
    <property type="evidence" value="ECO:0007669"/>
    <property type="project" value="TreeGrafter"/>
</dbReference>
<evidence type="ECO:0000256" key="2">
    <source>
        <dbReference type="SAM" id="MobiDB-lite"/>
    </source>
</evidence>